<dbReference type="PROSITE" id="PS00687">
    <property type="entry name" value="ALDEHYDE_DEHYDR_GLU"/>
    <property type="match status" value="1"/>
</dbReference>
<dbReference type="HOGENOM" id="CLU_005391_0_2_11"/>
<evidence type="ECO:0000256" key="3">
    <source>
        <dbReference type="PROSITE-ProRule" id="PRU10007"/>
    </source>
</evidence>
<dbReference type="FunFam" id="3.40.309.10:FF:000009">
    <property type="entry name" value="Aldehyde dehydrogenase A"/>
    <property type="match status" value="1"/>
</dbReference>
<proteinExistence type="inferred from homology"/>
<evidence type="ECO:0000313" key="7">
    <source>
        <dbReference type="Proteomes" id="UP000003963"/>
    </source>
</evidence>
<evidence type="ECO:0000256" key="4">
    <source>
        <dbReference type="RuleBase" id="RU003345"/>
    </source>
</evidence>
<dbReference type="PANTHER" id="PTHR42804:SF1">
    <property type="entry name" value="ALDEHYDE DEHYDROGENASE-RELATED"/>
    <property type="match status" value="1"/>
</dbReference>
<dbReference type="AlphaFoldDB" id="D9WP80"/>
<dbReference type="CDD" id="cd07139">
    <property type="entry name" value="ALDH_AldA-Rv0768"/>
    <property type="match status" value="1"/>
</dbReference>
<accession>D9WP80</accession>
<dbReference type="EMBL" id="GG657754">
    <property type="protein sequence ID" value="EFL28053.1"/>
    <property type="molecule type" value="Genomic_DNA"/>
</dbReference>
<gene>
    <name evidence="6" type="ORF">SSOG_07767</name>
</gene>
<dbReference type="Gene3D" id="3.40.605.10">
    <property type="entry name" value="Aldehyde Dehydrogenase, Chain A, domain 1"/>
    <property type="match status" value="1"/>
</dbReference>
<dbReference type="FunFam" id="3.40.605.10:FF:000007">
    <property type="entry name" value="NAD/NADP-dependent betaine aldehyde dehydrogenase"/>
    <property type="match status" value="1"/>
</dbReference>
<dbReference type="InterPro" id="IPR015590">
    <property type="entry name" value="Aldehyde_DH_dom"/>
</dbReference>
<comment type="similarity">
    <text evidence="1 4">Belongs to the aldehyde dehydrogenase family.</text>
</comment>
<dbReference type="Proteomes" id="UP000003963">
    <property type="component" value="Unassembled WGS sequence"/>
</dbReference>
<dbReference type="GO" id="GO:0016620">
    <property type="term" value="F:oxidoreductase activity, acting on the aldehyde or oxo group of donors, NAD or NADP as acceptor"/>
    <property type="evidence" value="ECO:0007669"/>
    <property type="project" value="InterPro"/>
</dbReference>
<sequence>MATIAPVDRQRMYLDGAWTASRGGTPLDIRNPADQDLVGRTVLASPEDVERAVAAARASFDSGVWRDTPRQDRAEVLERAADILQERSEYLVDLLTRELGCPRWFSAAAHVPNPIRHLRYYAGLVRSTDPDEPRTDGAGNTSLVTQEPVGVVAAITPWNGPLSSPMLKVAPALAAGCSVISKPAPEAPLTLFELAEALAEAGLPPGVFNLVPGDRDAGAHLVAHEGVDKVAFTGSSAAGKRIMAVCAERIARVTLELGGKSAAIVLPDADLAAFVRKILPMALMVNGQACIAQTRILVPATRHDALVDALAAAFREVPVGDPFAAGTVVGPLISERQRDRVEGYLATGRAEGARVVAGGGRPNGLDAGWYVEPTLFDGVHNGMRIAREEIFGPVVTVIPYRDTDEAVAIADDSPYGLSGSVWTADPDAGLAVARRLRTGMVSVNGHPQAYGSPFGGFKESGIGREMGPEGLRAYQETKSIAVSPG</sequence>
<name>D9WP80_9ACTN</name>
<evidence type="ECO:0000256" key="2">
    <source>
        <dbReference type="ARBA" id="ARBA00023002"/>
    </source>
</evidence>
<keyword evidence="7" id="KW-1185">Reference proteome</keyword>
<dbReference type="InterPro" id="IPR016162">
    <property type="entry name" value="Ald_DH_N"/>
</dbReference>
<evidence type="ECO:0000259" key="5">
    <source>
        <dbReference type="Pfam" id="PF00171"/>
    </source>
</evidence>
<feature type="domain" description="Aldehyde dehydrogenase" evidence="5">
    <location>
        <begin position="18"/>
        <end position="480"/>
    </location>
</feature>
<dbReference type="SUPFAM" id="SSF53720">
    <property type="entry name" value="ALDH-like"/>
    <property type="match status" value="1"/>
</dbReference>
<dbReference type="Pfam" id="PF00171">
    <property type="entry name" value="Aldedh"/>
    <property type="match status" value="1"/>
</dbReference>
<feature type="active site" evidence="3">
    <location>
        <position position="256"/>
    </location>
</feature>
<dbReference type="Gene3D" id="3.40.309.10">
    <property type="entry name" value="Aldehyde Dehydrogenase, Chain A, domain 2"/>
    <property type="match status" value="1"/>
</dbReference>
<keyword evidence="2 4" id="KW-0560">Oxidoreductase</keyword>
<dbReference type="InterPro" id="IPR016161">
    <property type="entry name" value="Ald_DH/histidinol_DH"/>
</dbReference>
<protein>
    <submittedName>
        <fullName evidence="6">Aldehyde dehydrogenase</fullName>
    </submittedName>
</protein>
<dbReference type="STRING" id="457427.SSOG_07767"/>
<dbReference type="InterPro" id="IPR029510">
    <property type="entry name" value="Ald_DH_CS_GLU"/>
</dbReference>
<organism evidence="6 7">
    <name type="scientific">Streptomyces himastatinicus ATCC 53653</name>
    <dbReference type="NCBI Taxonomy" id="457427"/>
    <lineage>
        <taxon>Bacteria</taxon>
        <taxon>Bacillati</taxon>
        <taxon>Actinomycetota</taxon>
        <taxon>Actinomycetes</taxon>
        <taxon>Kitasatosporales</taxon>
        <taxon>Streptomycetaceae</taxon>
        <taxon>Streptomyces</taxon>
        <taxon>Streptomyces violaceusniger group</taxon>
    </lineage>
</organism>
<evidence type="ECO:0000256" key="1">
    <source>
        <dbReference type="ARBA" id="ARBA00009986"/>
    </source>
</evidence>
<dbReference type="InterPro" id="IPR016163">
    <property type="entry name" value="Ald_DH_C"/>
</dbReference>
<reference evidence="6 7" key="1">
    <citation type="submission" date="2009-02" db="EMBL/GenBank/DDBJ databases">
        <title>Annotation of Streptomyces hygroscopicus strain ATCC 53653.</title>
        <authorList>
            <consortium name="The Broad Institute Genome Sequencing Platform"/>
            <consortium name="Broad Institute Microbial Sequencing Center"/>
            <person name="Fischbach M."/>
            <person name="Godfrey P."/>
            <person name="Ward D."/>
            <person name="Young S."/>
            <person name="Zeng Q."/>
            <person name="Koehrsen M."/>
            <person name="Alvarado L."/>
            <person name="Berlin A.M."/>
            <person name="Bochicchio J."/>
            <person name="Borenstein D."/>
            <person name="Chapman S.B."/>
            <person name="Chen Z."/>
            <person name="Engels R."/>
            <person name="Freedman E."/>
            <person name="Gellesch M."/>
            <person name="Goldberg J."/>
            <person name="Griggs A."/>
            <person name="Gujja S."/>
            <person name="Heilman E.R."/>
            <person name="Heiman D.I."/>
            <person name="Hepburn T.A."/>
            <person name="Howarth C."/>
            <person name="Jen D."/>
            <person name="Larson L."/>
            <person name="Lewis B."/>
            <person name="Mehta T."/>
            <person name="Park D."/>
            <person name="Pearson M."/>
            <person name="Richards J."/>
            <person name="Roberts A."/>
            <person name="Saif S."/>
            <person name="Shea T.D."/>
            <person name="Shenoy N."/>
            <person name="Sisk P."/>
            <person name="Stolte C."/>
            <person name="Sykes S.N."/>
            <person name="Thomson T."/>
            <person name="Walk T."/>
            <person name="White J."/>
            <person name="Yandava C."/>
            <person name="Straight P."/>
            <person name="Clardy J."/>
            <person name="Hung D."/>
            <person name="Kolter R."/>
            <person name="Mekalanos J."/>
            <person name="Walker S."/>
            <person name="Walsh C.T."/>
            <person name="Wieland-Brown L.C."/>
            <person name="Haas B."/>
            <person name="Nusbaum C."/>
            <person name="Birren B."/>
        </authorList>
    </citation>
    <scope>NUCLEOTIDE SEQUENCE [LARGE SCALE GENOMIC DNA]</scope>
    <source>
        <strain evidence="6 7">ATCC 53653</strain>
    </source>
</reference>
<evidence type="ECO:0000313" key="6">
    <source>
        <dbReference type="EMBL" id="EFL28053.1"/>
    </source>
</evidence>
<dbReference type="PANTHER" id="PTHR42804">
    <property type="entry name" value="ALDEHYDE DEHYDROGENASE"/>
    <property type="match status" value="1"/>
</dbReference>